<proteinExistence type="predicted"/>
<reference evidence="2" key="1">
    <citation type="journal article" date="2023" name="Front. Plant Sci.">
        <title>Chromosomal-level genome assembly of Melastoma candidum provides insights into trichome evolution.</title>
        <authorList>
            <person name="Zhong Y."/>
            <person name="Wu W."/>
            <person name="Sun C."/>
            <person name="Zou P."/>
            <person name="Liu Y."/>
            <person name="Dai S."/>
            <person name="Zhou R."/>
        </authorList>
    </citation>
    <scope>NUCLEOTIDE SEQUENCE [LARGE SCALE GENOMIC DNA]</scope>
</reference>
<evidence type="ECO:0000313" key="1">
    <source>
        <dbReference type="EMBL" id="KAI4325072.1"/>
    </source>
</evidence>
<dbReference type="EMBL" id="CM042888">
    <property type="protein sequence ID" value="KAI4325072.1"/>
    <property type="molecule type" value="Genomic_DNA"/>
</dbReference>
<accession>A0ACB9MLT8</accession>
<evidence type="ECO:0000313" key="2">
    <source>
        <dbReference type="Proteomes" id="UP001057402"/>
    </source>
</evidence>
<sequence length="196" mass="21265">MPRIRPEPLPPPSDVKYRGVRRRPWGRYAAEIRDPVKKTRIWLGTFDLPEDAARAYDDAALALRGHLAKTNFPVLPLPRHPPPPPAGEKLPALRPTSSGMSSTVESASGHASPHSAKNRNLETLAWRPVEGECCGSVCDSSSSVIDPEDLLEVTATSWGKVSASLFDLNVPPLPLSPYEEDTGSAFSLLPSTALRL</sequence>
<gene>
    <name evidence="1" type="ORF">MLD38_030500</name>
</gene>
<comment type="caution">
    <text evidence="1">The sequence shown here is derived from an EMBL/GenBank/DDBJ whole genome shotgun (WGS) entry which is preliminary data.</text>
</comment>
<protein>
    <submittedName>
        <fullName evidence="1">Uncharacterized protein</fullName>
    </submittedName>
</protein>
<name>A0ACB9MLT8_9MYRT</name>
<dbReference type="Proteomes" id="UP001057402">
    <property type="component" value="Chromosome 9"/>
</dbReference>
<organism evidence="1 2">
    <name type="scientific">Melastoma candidum</name>
    <dbReference type="NCBI Taxonomy" id="119954"/>
    <lineage>
        <taxon>Eukaryota</taxon>
        <taxon>Viridiplantae</taxon>
        <taxon>Streptophyta</taxon>
        <taxon>Embryophyta</taxon>
        <taxon>Tracheophyta</taxon>
        <taxon>Spermatophyta</taxon>
        <taxon>Magnoliopsida</taxon>
        <taxon>eudicotyledons</taxon>
        <taxon>Gunneridae</taxon>
        <taxon>Pentapetalae</taxon>
        <taxon>rosids</taxon>
        <taxon>malvids</taxon>
        <taxon>Myrtales</taxon>
        <taxon>Melastomataceae</taxon>
        <taxon>Melastomatoideae</taxon>
        <taxon>Melastomateae</taxon>
        <taxon>Melastoma</taxon>
    </lineage>
</organism>
<keyword evidence="2" id="KW-1185">Reference proteome</keyword>